<dbReference type="InterPro" id="IPR032675">
    <property type="entry name" value="LRR_dom_sf"/>
</dbReference>
<dbReference type="EC" id="3.1.3.7" evidence="3"/>
<dbReference type="SUPFAM" id="SSF56655">
    <property type="entry name" value="Carbohydrate phosphatase"/>
    <property type="match status" value="1"/>
</dbReference>
<gene>
    <name evidence="9" type="ORF">QYT958_LOCUS9173</name>
</gene>
<evidence type="ECO:0000256" key="7">
    <source>
        <dbReference type="PIRSR" id="PIRSR600760-2"/>
    </source>
</evidence>
<evidence type="ECO:0000256" key="1">
    <source>
        <dbReference type="ARBA" id="ARBA00001946"/>
    </source>
</evidence>
<dbReference type="InterPro" id="IPR051090">
    <property type="entry name" value="Inositol_monoP_superfamily"/>
</dbReference>
<name>A0A820ZLD4_9BILA</name>
<reference evidence="9" key="1">
    <citation type="submission" date="2021-02" db="EMBL/GenBank/DDBJ databases">
        <authorList>
            <person name="Nowell W R."/>
        </authorList>
    </citation>
    <scope>NUCLEOTIDE SEQUENCE</scope>
</reference>
<evidence type="ECO:0000256" key="8">
    <source>
        <dbReference type="SAM" id="MobiDB-lite"/>
    </source>
</evidence>
<comment type="cofactor">
    <cofactor evidence="1 7">
        <name>Mg(2+)</name>
        <dbReference type="ChEBI" id="CHEBI:18420"/>
    </cofactor>
</comment>
<evidence type="ECO:0000256" key="5">
    <source>
        <dbReference type="ARBA" id="ARBA00022801"/>
    </source>
</evidence>
<dbReference type="PROSITE" id="PS00629">
    <property type="entry name" value="IMP_1"/>
    <property type="match status" value="1"/>
</dbReference>
<keyword evidence="5" id="KW-0378">Hydrolase</keyword>
<feature type="region of interest" description="Disordered" evidence="8">
    <location>
        <begin position="753"/>
        <end position="776"/>
    </location>
</feature>
<comment type="caution">
    <text evidence="9">The sequence shown here is derived from an EMBL/GenBank/DDBJ whole genome shotgun (WGS) entry which is preliminary data.</text>
</comment>
<dbReference type="InterPro" id="IPR000760">
    <property type="entry name" value="Inositol_monophosphatase-like"/>
</dbReference>
<proteinExistence type="inferred from homology"/>
<dbReference type="InterPro" id="IPR001611">
    <property type="entry name" value="Leu-rich_rpt"/>
</dbReference>
<dbReference type="GO" id="GO:0008441">
    <property type="term" value="F:3'(2'),5'-bisphosphate nucleotidase activity"/>
    <property type="evidence" value="ECO:0007669"/>
    <property type="project" value="UniProtKB-EC"/>
</dbReference>
<evidence type="ECO:0000256" key="2">
    <source>
        <dbReference type="ARBA" id="ARBA00009759"/>
    </source>
</evidence>
<dbReference type="InterPro" id="IPR020583">
    <property type="entry name" value="Inositol_monoP_metal-BS"/>
</dbReference>
<dbReference type="SUPFAM" id="SSF52047">
    <property type="entry name" value="RNI-like"/>
    <property type="match status" value="1"/>
</dbReference>
<feature type="binding site" evidence="7">
    <location>
        <position position="890"/>
    </location>
    <ligand>
        <name>Mg(2+)</name>
        <dbReference type="ChEBI" id="CHEBI:18420"/>
        <label>1</label>
        <note>catalytic</note>
    </ligand>
</feature>
<dbReference type="PANTHER" id="PTHR43200:SF6">
    <property type="entry name" value="3'(2'),5'-BISPHOSPHATE NUCLEOTIDASE"/>
    <property type="match status" value="1"/>
</dbReference>
<dbReference type="CDD" id="cd01517">
    <property type="entry name" value="PAP_phosphatase"/>
    <property type="match status" value="1"/>
</dbReference>
<feature type="compositionally biased region" description="Polar residues" evidence="8">
    <location>
        <begin position="608"/>
        <end position="622"/>
    </location>
</feature>
<accession>A0A820ZLD4</accession>
<feature type="compositionally biased region" description="Polar residues" evidence="8">
    <location>
        <begin position="1"/>
        <end position="10"/>
    </location>
</feature>
<dbReference type="PRINTS" id="PR00377">
    <property type="entry name" value="IMPHPHTASES"/>
</dbReference>
<dbReference type="Pfam" id="PF00459">
    <property type="entry name" value="Inositol_P"/>
    <property type="match status" value="1"/>
</dbReference>
<feature type="binding site" evidence="7">
    <location>
        <position position="888"/>
    </location>
    <ligand>
        <name>Mg(2+)</name>
        <dbReference type="ChEBI" id="CHEBI:18420"/>
        <label>1</label>
        <note>catalytic</note>
    </ligand>
</feature>
<feature type="binding site" evidence="7">
    <location>
        <position position="891"/>
    </location>
    <ligand>
        <name>Mg(2+)</name>
        <dbReference type="ChEBI" id="CHEBI:18420"/>
        <label>1</label>
        <note>catalytic</note>
    </ligand>
</feature>
<protein>
    <recommendedName>
        <fullName evidence="3">3'(2'),5'-bisphosphate nucleotidase</fullName>
        <ecNumber evidence="3">3.1.3.7</ecNumber>
    </recommendedName>
</protein>
<comment type="similarity">
    <text evidence="2">Belongs to the inositol monophosphatase superfamily.</text>
</comment>
<dbReference type="Proteomes" id="UP000663848">
    <property type="component" value="Unassembled WGS sequence"/>
</dbReference>
<dbReference type="GO" id="GO:0000103">
    <property type="term" value="P:sulfate assimilation"/>
    <property type="evidence" value="ECO:0007669"/>
    <property type="project" value="TreeGrafter"/>
</dbReference>
<dbReference type="PANTHER" id="PTHR43200">
    <property type="entry name" value="PHOSPHATASE"/>
    <property type="match status" value="1"/>
</dbReference>
<feature type="binding site" evidence="7">
    <location>
        <position position="835"/>
    </location>
    <ligand>
        <name>Mg(2+)</name>
        <dbReference type="ChEBI" id="CHEBI:18420"/>
        <label>1</label>
        <note>catalytic</note>
    </ligand>
</feature>
<feature type="region of interest" description="Disordered" evidence="8">
    <location>
        <begin position="1"/>
        <end position="68"/>
    </location>
</feature>
<dbReference type="Pfam" id="PF13516">
    <property type="entry name" value="LRR_6"/>
    <property type="match status" value="2"/>
</dbReference>
<dbReference type="InterPro" id="IPR020550">
    <property type="entry name" value="Inositol_monophosphatase_CS"/>
</dbReference>
<dbReference type="SMART" id="SM00368">
    <property type="entry name" value="LRR_RI"/>
    <property type="match status" value="5"/>
</dbReference>
<feature type="region of interest" description="Disordered" evidence="8">
    <location>
        <begin position="545"/>
        <end position="595"/>
    </location>
</feature>
<dbReference type="Gene3D" id="3.40.190.80">
    <property type="match status" value="1"/>
</dbReference>
<dbReference type="PROSITE" id="PS00630">
    <property type="entry name" value="IMP_2"/>
    <property type="match status" value="1"/>
</dbReference>
<dbReference type="Gene3D" id="3.80.10.10">
    <property type="entry name" value="Ribonuclease Inhibitor"/>
    <property type="match status" value="1"/>
</dbReference>
<feature type="region of interest" description="Disordered" evidence="8">
    <location>
        <begin position="608"/>
        <end position="652"/>
    </location>
</feature>
<dbReference type="EMBL" id="CAJOBR010000954">
    <property type="protein sequence ID" value="CAF4564017.1"/>
    <property type="molecule type" value="Genomic_DNA"/>
</dbReference>
<feature type="compositionally biased region" description="Low complexity" evidence="8">
    <location>
        <begin position="633"/>
        <end position="646"/>
    </location>
</feature>
<dbReference type="GO" id="GO:0046872">
    <property type="term" value="F:metal ion binding"/>
    <property type="evidence" value="ECO:0007669"/>
    <property type="project" value="UniProtKB-KW"/>
</dbReference>
<keyword evidence="6 7" id="KW-0460">Magnesium</keyword>
<dbReference type="Gene3D" id="3.30.540.10">
    <property type="entry name" value="Fructose-1,6-Bisphosphatase, subunit A, domain 1"/>
    <property type="match status" value="1"/>
</dbReference>
<evidence type="ECO:0000256" key="4">
    <source>
        <dbReference type="ARBA" id="ARBA00022723"/>
    </source>
</evidence>
<dbReference type="AlphaFoldDB" id="A0A820ZLD4"/>
<organism evidence="9 10">
    <name type="scientific">Rotaria socialis</name>
    <dbReference type="NCBI Taxonomy" id="392032"/>
    <lineage>
        <taxon>Eukaryota</taxon>
        <taxon>Metazoa</taxon>
        <taxon>Spiralia</taxon>
        <taxon>Gnathifera</taxon>
        <taxon>Rotifera</taxon>
        <taxon>Eurotatoria</taxon>
        <taxon>Bdelloidea</taxon>
        <taxon>Philodinida</taxon>
        <taxon>Philodinidae</taxon>
        <taxon>Rotaria</taxon>
    </lineage>
</organism>
<evidence type="ECO:0000256" key="3">
    <source>
        <dbReference type="ARBA" id="ARBA00012633"/>
    </source>
</evidence>
<evidence type="ECO:0000256" key="6">
    <source>
        <dbReference type="ARBA" id="ARBA00022842"/>
    </source>
</evidence>
<dbReference type="GO" id="GO:0046854">
    <property type="term" value="P:phosphatidylinositol phosphate biosynthetic process"/>
    <property type="evidence" value="ECO:0007669"/>
    <property type="project" value="InterPro"/>
</dbReference>
<sequence>MSTQNENANPSIPVLYFVKSHKTEPPPTDNNENEISSNHDNKTEQPPTGKDADEKPITTASHSRRVHFPTDDTQLRLISYPPEPLSNQPLVSLGVILQRYRAACQRLQLRPLNCLLEQLSTMDDGRNSYCDRLDCLKVVNEKLELKHIDTIEEILSRCRFHTLDFESTSIDDATLEQLFDVLEYYEACTHINLSHNRSIGFQGYQALTKYLRKTNSLERLDMNSARFDENSILNFTRSLRLSSTLYELHVESCQLNGKLLQKFTQHLRSCTCLRELYLCDNRLQVQDSLLINELIRLCGRFLFLLDLRSNSLQDTGMSHLASQFSQYDENHTDANHLHKISFEGNQITPQGVGFLAKSLLHNRTLRSLNLSDNSVTNEGLIGLRDALLTNRTITELILRNCHLTDQAAIALAEFIAESTTIQYIDIRNNNIQASGICGMSIAMKNNKSLLRLDYDPISSTPTHLSLLSNNINRTTNSSSVLSMTSLRRMTTGFGSFTSSTPFNVNRGGGGTRELLEQKAKWMSDIATVCQRNMLIYEEKIRLEEEQQQQQQNRPSINETDEIQQKDSTITKSEDILLEEETSSIIEPKDSTDSEDLTAINQNNHEEIQQSADTNGIEQLNNKSSDDNKELEDSLNSQNNSMNHSSNPEQPTVIPIEDHDEFKQSVDISEADDTKTEQTIVIPTINDNQEIEQLAADLVESVVNGDKQEQSESNIINQSSIDTESLSMPVVIDDIFNDDKRKLHHSDSLRIMRKKVKNENDDTSDDESQLSSSLEKEEQIADEYDFKNGVHTEFDEKHFAIEKVDHSPVTLADFGSQALICHRIHSEFPDDPIVAEESPKVLLKPEQADNLKQIVAYVKEEHKDADEQQVIEWIGYGTGHVSQRYWTLDPIDGTKGFIRRDQYAIALALIVDGDVKVGILACPAYGDDGGLLFYAVRGKGAYSQSIKAFNTTIPTRIYTVIDNDINNFRFVESVEAAHGDQAKQTKIARIIGIQAAPIRMDSQVKYAAVACGQAAIYFRFPNPHSHGYRENIWDHAAGAIIVQEAGGKVTDMDGKALNFRDNEKMLDNRGVVVSNGSIHEKILEAVKD</sequence>
<evidence type="ECO:0000313" key="9">
    <source>
        <dbReference type="EMBL" id="CAF4564017.1"/>
    </source>
</evidence>
<keyword evidence="4 7" id="KW-0479">Metal-binding</keyword>
<feature type="binding site" evidence="7">
    <location>
        <position position="1033"/>
    </location>
    <ligand>
        <name>Mg(2+)</name>
        <dbReference type="ChEBI" id="CHEBI:18420"/>
        <label>1</label>
        <note>catalytic</note>
    </ligand>
</feature>
<evidence type="ECO:0000313" key="10">
    <source>
        <dbReference type="Proteomes" id="UP000663848"/>
    </source>
</evidence>